<dbReference type="EMBL" id="ML994006">
    <property type="protein sequence ID" value="KAF2200773.1"/>
    <property type="molecule type" value="Genomic_DNA"/>
</dbReference>
<accession>A0A9P4JQJ9</accession>
<dbReference type="Proteomes" id="UP000799536">
    <property type="component" value="Unassembled WGS sequence"/>
</dbReference>
<keyword evidence="3" id="KW-1185">Reference proteome</keyword>
<feature type="compositionally biased region" description="Low complexity" evidence="1">
    <location>
        <begin position="19"/>
        <end position="29"/>
    </location>
</feature>
<protein>
    <recommendedName>
        <fullName evidence="4">Tafazzin</fullName>
    </recommendedName>
</protein>
<feature type="compositionally biased region" description="Polar residues" evidence="1">
    <location>
        <begin position="8"/>
        <end position="17"/>
    </location>
</feature>
<feature type="compositionally biased region" description="Basic and acidic residues" evidence="1">
    <location>
        <begin position="39"/>
        <end position="58"/>
    </location>
</feature>
<sequence length="556" mass="62802">MPKKHTPKYTTTSNSYVHPSLQSSRSSSSAPPPAQTVNERIRQLRREQAPRGVADRRDEITDLVTARNLPPALRRILNIPEVNPPREKLGTRTRVGTPIRSRRPPPGPAAPNSWLQNSRHAPRHLRQLNGAGGNIEGNILFDRFSSLATLNDNNYKRIPPERSLMHMALKTFALNWEYLAEYEQHYLAAIPPRLKEILLSYVARYGYPGCMDLMSFKLLFLTEDDVVEGSGGEDIVFLDLTGLLNPRFTLSDFYKYLGRPKFTLAEAVGDLSLTDEKGKGKATEKVAESWEDEADPLAPSIPIPITVSRFPQLTRLSLAHAGSQASWPQLLTLSSKLHTLTHLSLAYWPTPSATPNSATSAMVSDVTRPVSLGGSSLYSELDDDWHEAANILRRLSFHTYRLKWLDLEGCTWFKALTWGGDRDPTPQTSAADRAQDEWVRANGPVGPDWTEHWCQIEYLNLSQGWIPQNTADIISLPAGVISVQLLNWLRWSERGQEVGGEERKQRRPQRNNVWHVDAESWVEREQAARNVASEINRLRKEGSARYCKINHGWDPY</sequence>
<name>A0A9P4JQJ9_9PLEO</name>
<feature type="region of interest" description="Disordered" evidence="1">
    <location>
        <begin position="83"/>
        <end position="116"/>
    </location>
</feature>
<comment type="caution">
    <text evidence="2">The sequence shown here is derived from an EMBL/GenBank/DDBJ whole genome shotgun (WGS) entry which is preliminary data.</text>
</comment>
<reference evidence="2" key="1">
    <citation type="journal article" date="2020" name="Stud. Mycol.">
        <title>101 Dothideomycetes genomes: a test case for predicting lifestyles and emergence of pathogens.</title>
        <authorList>
            <person name="Haridas S."/>
            <person name="Albert R."/>
            <person name="Binder M."/>
            <person name="Bloem J."/>
            <person name="Labutti K."/>
            <person name="Salamov A."/>
            <person name="Andreopoulos B."/>
            <person name="Baker S."/>
            <person name="Barry K."/>
            <person name="Bills G."/>
            <person name="Bluhm B."/>
            <person name="Cannon C."/>
            <person name="Castanera R."/>
            <person name="Culley D."/>
            <person name="Daum C."/>
            <person name="Ezra D."/>
            <person name="Gonzalez J."/>
            <person name="Henrissat B."/>
            <person name="Kuo A."/>
            <person name="Liang C."/>
            <person name="Lipzen A."/>
            <person name="Lutzoni F."/>
            <person name="Magnuson J."/>
            <person name="Mondo S."/>
            <person name="Nolan M."/>
            <person name="Ohm R."/>
            <person name="Pangilinan J."/>
            <person name="Park H.-J."/>
            <person name="Ramirez L."/>
            <person name="Alfaro M."/>
            <person name="Sun H."/>
            <person name="Tritt A."/>
            <person name="Yoshinaga Y."/>
            <person name="Zwiers L.-H."/>
            <person name="Turgeon B."/>
            <person name="Goodwin S."/>
            <person name="Spatafora J."/>
            <person name="Crous P."/>
            <person name="Grigoriev I."/>
        </authorList>
    </citation>
    <scope>NUCLEOTIDE SEQUENCE</scope>
    <source>
        <strain evidence="2">ATCC 74209</strain>
    </source>
</reference>
<dbReference type="OrthoDB" id="193467at2759"/>
<evidence type="ECO:0000256" key="1">
    <source>
        <dbReference type="SAM" id="MobiDB-lite"/>
    </source>
</evidence>
<feature type="region of interest" description="Disordered" evidence="1">
    <location>
        <begin position="1"/>
        <end position="58"/>
    </location>
</feature>
<evidence type="ECO:0000313" key="2">
    <source>
        <dbReference type="EMBL" id="KAF2200773.1"/>
    </source>
</evidence>
<organism evidence="2 3">
    <name type="scientific">Delitschia confertaspora ATCC 74209</name>
    <dbReference type="NCBI Taxonomy" id="1513339"/>
    <lineage>
        <taxon>Eukaryota</taxon>
        <taxon>Fungi</taxon>
        <taxon>Dikarya</taxon>
        <taxon>Ascomycota</taxon>
        <taxon>Pezizomycotina</taxon>
        <taxon>Dothideomycetes</taxon>
        <taxon>Pleosporomycetidae</taxon>
        <taxon>Pleosporales</taxon>
        <taxon>Delitschiaceae</taxon>
        <taxon>Delitschia</taxon>
    </lineage>
</organism>
<evidence type="ECO:0000313" key="3">
    <source>
        <dbReference type="Proteomes" id="UP000799536"/>
    </source>
</evidence>
<gene>
    <name evidence="2" type="ORF">GQ43DRAFT_441249</name>
</gene>
<dbReference type="AlphaFoldDB" id="A0A9P4JQJ9"/>
<dbReference type="SUPFAM" id="SSF52047">
    <property type="entry name" value="RNI-like"/>
    <property type="match status" value="1"/>
</dbReference>
<evidence type="ECO:0008006" key="4">
    <source>
        <dbReference type="Google" id="ProtNLM"/>
    </source>
</evidence>
<proteinExistence type="predicted"/>